<evidence type="ECO:0000256" key="11">
    <source>
        <dbReference type="SAM" id="MobiDB-lite"/>
    </source>
</evidence>
<feature type="domain" description="tRNA (guanine(10)-N(2))-methyltransferase TRMT11 N-terminal" evidence="13">
    <location>
        <begin position="101"/>
        <end position="204"/>
    </location>
</feature>
<dbReference type="InterPro" id="IPR029063">
    <property type="entry name" value="SAM-dependent_MTases_sf"/>
</dbReference>
<dbReference type="InterPro" id="IPR002052">
    <property type="entry name" value="DNA_methylase_N6_adenine_CS"/>
</dbReference>
<dbReference type="Pfam" id="PF25904">
    <property type="entry name" value="Tmrp11_N"/>
    <property type="match status" value="1"/>
</dbReference>
<evidence type="ECO:0000256" key="4">
    <source>
        <dbReference type="ARBA" id="ARBA00022603"/>
    </source>
</evidence>
<keyword evidence="7 10" id="KW-0819">tRNA processing</keyword>
<evidence type="ECO:0000313" key="14">
    <source>
        <dbReference type="EMBL" id="CAE0456310.1"/>
    </source>
</evidence>
<comment type="subcellular location">
    <subcellularLocation>
        <location evidence="1">Cytoplasm</location>
    </subcellularLocation>
</comment>
<feature type="domain" description="Ribosomal RNA large subunit methyltransferase K/L-like methyltransferase" evidence="12">
    <location>
        <begin position="256"/>
        <end position="380"/>
    </location>
</feature>
<evidence type="ECO:0000256" key="8">
    <source>
        <dbReference type="ARBA" id="ARBA00022884"/>
    </source>
</evidence>
<dbReference type="PANTHER" id="PTHR13370">
    <property type="entry name" value="RNA METHYLASE-RELATED"/>
    <property type="match status" value="1"/>
</dbReference>
<dbReference type="PANTHER" id="PTHR13370:SF3">
    <property type="entry name" value="TRNA (GUANINE(10)-N2)-METHYLTRANSFERASE HOMOLOG"/>
    <property type="match status" value="1"/>
</dbReference>
<dbReference type="EMBL" id="HBIO01001588">
    <property type="protein sequence ID" value="CAE0456310.1"/>
    <property type="molecule type" value="Transcribed_RNA"/>
</dbReference>
<dbReference type="GO" id="GO:0032259">
    <property type="term" value="P:methylation"/>
    <property type="evidence" value="ECO:0007669"/>
    <property type="project" value="UniProtKB-UniRule"/>
</dbReference>
<feature type="compositionally biased region" description="Basic and acidic residues" evidence="11">
    <location>
        <begin position="537"/>
        <end position="546"/>
    </location>
</feature>
<sequence>MEDLKLNDRYNILIEFVHAHLDFQRAELESVLSLHDIVIGKDCKEIPLPNQDSEYKHRRPFLLLSFDYKYANSKFELDESKVLGEDVFGLSMVNIDRPTIASIFSRVTLIRSAMELFGAGSSFDTCTDNIRDLTNGSAGKEIMAKCMEESSSWKITIHTLGTKYAREEQDAMRSKFSFLDFPGEVKMKSPTNEFLVIREIELDEKGTPLYPRFPTKNVLHKENDARPPLGVYFGRILGGRRDWRGQNRLGKFNLKRRSYLGPTSMDAELSLIMTNLGRVQKGSFCFDPFVGTGSILLTCGLRGAYCSGTDIDIRVLRGRGTDENILTNFQQFNLGRPELVRSDNSIYERHYLTKRPMYDAIITDPPYGIRAGARKSGSKLDKPRPVKEEDRHDHIAQTKVYAVSDVMADLLDVSARNLVMGGRLVYVIPSMTDFDVETDLPNHACFRLVHVCYQPLQSNLGRRTVTMEKVGEYDFSKRSEYLSQVWINGPESANKCASIREKLIELAKLKPGYEEKARHRKQKRIETREAKKKAKIEKRDKMHLLH</sequence>
<dbReference type="SUPFAM" id="SSF53335">
    <property type="entry name" value="S-adenosyl-L-methionine-dependent methyltransferases"/>
    <property type="match status" value="1"/>
</dbReference>
<name>A0A7S3PUT2_9STRA</name>
<protein>
    <recommendedName>
        <fullName evidence="9">tRNA (guanine(10)-N(2))-methyltransferase</fullName>
        <ecNumber evidence="9">2.1.1.214</ecNumber>
    </recommendedName>
</protein>
<dbReference type="Gene3D" id="3.40.50.150">
    <property type="entry name" value="Vaccinia Virus protein VP39"/>
    <property type="match status" value="1"/>
</dbReference>
<organism evidence="14">
    <name type="scientific">Chaetoceros debilis</name>
    <dbReference type="NCBI Taxonomy" id="122233"/>
    <lineage>
        <taxon>Eukaryota</taxon>
        <taxon>Sar</taxon>
        <taxon>Stramenopiles</taxon>
        <taxon>Ochrophyta</taxon>
        <taxon>Bacillariophyta</taxon>
        <taxon>Coscinodiscophyceae</taxon>
        <taxon>Chaetocerotophycidae</taxon>
        <taxon>Chaetocerotales</taxon>
        <taxon>Chaetocerotaceae</taxon>
        <taxon>Chaetoceros</taxon>
    </lineage>
</organism>
<keyword evidence="8 10" id="KW-0694">RNA-binding</keyword>
<dbReference type="GO" id="GO:0160102">
    <property type="term" value="F:tRNA (guanine(10)-N2)-methyltransferase activity"/>
    <property type="evidence" value="ECO:0007669"/>
    <property type="project" value="UniProtKB-EC"/>
</dbReference>
<gene>
    <name evidence="14" type="ORF">CDEB00056_LOCUS1151</name>
</gene>
<dbReference type="AlphaFoldDB" id="A0A7S3PUT2"/>
<dbReference type="PROSITE" id="PS51627">
    <property type="entry name" value="SAM_MT_TRM11"/>
    <property type="match status" value="1"/>
</dbReference>
<evidence type="ECO:0000256" key="6">
    <source>
        <dbReference type="ARBA" id="ARBA00022691"/>
    </source>
</evidence>
<evidence type="ECO:0000259" key="12">
    <source>
        <dbReference type="Pfam" id="PF01170"/>
    </source>
</evidence>
<reference evidence="14" key="1">
    <citation type="submission" date="2021-01" db="EMBL/GenBank/DDBJ databases">
        <authorList>
            <person name="Corre E."/>
            <person name="Pelletier E."/>
            <person name="Niang G."/>
            <person name="Scheremetjew M."/>
            <person name="Finn R."/>
            <person name="Kale V."/>
            <person name="Holt S."/>
            <person name="Cochrane G."/>
            <person name="Meng A."/>
            <person name="Brown T."/>
            <person name="Cohen L."/>
        </authorList>
    </citation>
    <scope>NUCLEOTIDE SEQUENCE</scope>
    <source>
        <strain evidence="14">MM31A-1</strain>
    </source>
</reference>
<evidence type="ECO:0000256" key="7">
    <source>
        <dbReference type="ARBA" id="ARBA00022694"/>
    </source>
</evidence>
<comment type="similarity">
    <text evidence="10">Belongs to the class I-like SAM-binding methyltransferase superfamily. TRM11 methyltransferase family.</text>
</comment>
<keyword evidence="2" id="KW-0963">Cytoplasm</keyword>
<feature type="region of interest" description="Disordered" evidence="11">
    <location>
        <begin position="515"/>
        <end position="546"/>
    </location>
</feature>
<evidence type="ECO:0000256" key="2">
    <source>
        <dbReference type="ARBA" id="ARBA00022490"/>
    </source>
</evidence>
<evidence type="ECO:0000256" key="1">
    <source>
        <dbReference type="ARBA" id="ARBA00004496"/>
    </source>
</evidence>
<dbReference type="GO" id="GO:0005737">
    <property type="term" value="C:cytoplasm"/>
    <property type="evidence" value="ECO:0007669"/>
    <property type="project" value="UniProtKB-SubCell"/>
</dbReference>
<keyword evidence="5 10" id="KW-0808">Transferase</keyword>
<proteinExistence type="inferred from homology"/>
<dbReference type="InterPro" id="IPR016691">
    <property type="entry name" value="TRMT11"/>
</dbReference>
<dbReference type="Pfam" id="PF01170">
    <property type="entry name" value="UPF0020"/>
    <property type="match status" value="1"/>
</dbReference>
<evidence type="ECO:0000256" key="9">
    <source>
        <dbReference type="ARBA" id="ARBA00066937"/>
    </source>
</evidence>
<evidence type="ECO:0000256" key="3">
    <source>
        <dbReference type="ARBA" id="ARBA00022555"/>
    </source>
</evidence>
<dbReference type="PIRSF" id="PIRSF017259">
    <property type="entry name" value="tRNA_mtfrase_TRM11"/>
    <property type="match status" value="1"/>
</dbReference>
<keyword evidence="6 10" id="KW-0949">S-adenosyl-L-methionine</keyword>
<keyword evidence="4 10" id="KW-0489">Methyltransferase</keyword>
<evidence type="ECO:0000256" key="5">
    <source>
        <dbReference type="ARBA" id="ARBA00022679"/>
    </source>
</evidence>
<dbReference type="GO" id="GO:0008033">
    <property type="term" value="P:tRNA processing"/>
    <property type="evidence" value="ECO:0007669"/>
    <property type="project" value="UniProtKB-UniRule"/>
</dbReference>
<accession>A0A7S3PUT2</accession>
<dbReference type="InterPro" id="IPR000241">
    <property type="entry name" value="RlmKL-like_Mtase"/>
</dbReference>
<evidence type="ECO:0000259" key="13">
    <source>
        <dbReference type="Pfam" id="PF25904"/>
    </source>
</evidence>
<evidence type="ECO:0000256" key="10">
    <source>
        <dbReference type="PROSITE-ProRule" id="PRU00959"/>
    </source>
</evidence>
<dbReference type="PROSITE" id="PS00092">
    <property type="entry name" value="N6_MTASE"/>
    <property type="match status" value="1"/>
</dbReference>
<dbReference type="GO" id="GO:0000049">
    <property type="term" value="F:tRNA binding"/>
    <property type="evidence" value="ECO:0007669"/>
    <property type="project" value="UniProtKB-UniRule"/>
</dbReference>
<dbReference type="GO" id="GO:0043527">
    <property type="term" value="C:tRNA methyltransferase complex"/>
    <property type="evidence" value="ECO:0007669"/>
    <property type="project" value="UniProtKB-ARBA"/>
</dbReference>
<dbReference type="EC" id="2.1.1.214" evidence="9"/>
<dbReference type="InterPro" id="IPR059073">
    <property type="entry name" value="TRMT11_N"/>
</dbReference>
<dbReference type="PRINTS" id="PR00507">
    <property type="entry name" value="N12N6MTFRASE"/>
</dbReference>
<keyword evidence="3 10" id="KW-0820">tRNA-binding</keyword>